<organism evidence="2 3">
    <name type="scientific">Halobaculum roseum</name>
    <dbReference type="NCBI Taxonomy" id="2175149"/>
    <lineage>
        <taxon>Archaea</taxon>
        <taxon>Methanobacteriati</taxon>
        <taxon>Methanobacteriota</taxon>
        <taxon>Stenosarchaea group</taxon>
        <taxon>Halobacteria</taxon>
        <taxon>Halobacteriales</taxon>
        <taxon>Haloferacaceae</taxon>
        <taxon>Halobaculum</taxon>
    </lineage>
</organism>
<dbReference type="RefSeq" id="WP_134671635.1">
    <property type="nucleotide sequence ID" value="NZ_CP082289.1"/>
</dbReference>
<feature type="transmembrane region" description="Helical" evidence="1">
    <location>
        <begin position="41"/>
        <end position="61"/>
    </location>
</feature>
<sequence length="100" mass="10954">MVDSTIHTLSAIFAIMSGTGAGLLALFFWRILRESPFGTVIALLSVTMTATIVYHVILFILEPDTVLFATIRSALYTIVAIFLWLVIATHQQIKNSAVEG</sequence>
<keyword evidence="3" id="KW-1185">Reference proteome</keyword>
<dbReference type="Proteomes" id="UP001589595">
    <property type="component" value="Unassembled WGS sequence"/>
</dbReference>
<reference evidence="2" key="1">
    <citation type="submission" date="2024-09" db="EMBL/GenBank/DDBJ databases">
        <authorList>
            <person name="Sun Q."/>
        </authorList>
    </citation>
    <scope>NUCLEOTIDE SEQUENCE [LARGE SCALE GENOMIC DNA]</scope>
    <source>
        <strain evidence="2">JCM 31273</strain>
    </source>
</reference>
<evidence type="ECO:0000313" key="2">
    <source>
        <dbReference type="EMBL" id="MFB9823528.1"/>
    </source>
</evidence>
<name>A0ABD5MI67_9EURY</name>
<keyword evidence="1" id="KW-0812">Transmembrane</keyword>
<comment type="caution">
    <text evidence="2">The sequence shown here is derived from an EMBL/GenBank/DDBJ whole genome shotgun (WGS) entry which is preliminary data.</text>
</comment>
<keyword evidence="1" id="KW-1133">Transmembrane helix</keyword>
<evidence type="ECO:0000256" key="1">
    <source>
        <dbReference type="SAM" id="Phobius"/>
    </source>
</evidence>
<protein>
    <submittedName>
        <fullName evidence="2">Uncharacterized protein</fullName>
    </submittedName>
</protein>
<gene>
    <name evidence="2" type="ORF">ACFFOL_04925</name>
</gene>
<feature type="transmembrane region" description="Helical" evidence="1">
    <location>
        <begin position="67"/>
        <end position="87"/>
    </location>
</feature>
<accession>A0ABD5MI67</accession>
<dbReference type="AlphaFoldDB" id="A0ABD5MI67"/>
<dbReference type="EMBL" id="JBHMAJ010000004">
    <property type="protein sequence ID" value="MFB9823528.1"/>
    <property type="molecule type" value="Genomic_DNA"/>
</dbReference>
<keyword evidence="1" id="KW-0472">Membrane</keyword>
<proteinExistence type="predicted"/>
<dbReference type="GeneID" id="67212875"/>
<feature type="transmembrane region" description="Helical" evidence="1">
    <location>
        <begin position="6"/>
        <end position="29"/>
    </location>
</feature>
<evidence type="ECO:0000313" key="3">
    <source>
        <dbReference type="Proteomes" id="UP001589595"/>
    </source>
</evidence>